<name>A0A1W1XA92_9BACT</name>
<dbReference type="InterPro" id="IPR036249">
    <property type="entry name" value="Thioredoxin-like_sf"/>
</dbReference>
<dbReference type="InterPro" id="IPR008928">
    <property type="entry name" value="6-hairpin_glycosidase_sf"/>
</dbReference>
<keyword evidence="3" id="KW-1185">Reference proteome</keyword>
<sequence>MPNHLAGEKSPYLLQHVNNPVDWYPWGKEAFARAREEDKPIFLSIGYATCHWCHVMAHESFEDEEVARLLNAHFVAVKVDREERPDIDGIYMTACQAMTGGGGWPLSVFLTPEGKPFFAGTYFPKASRMGMPGFVDILQEIARLWKEERDRVLQTGLKIAEALERTVETTGDGQLTHRDLQRAYEQLRSAYDERWGGFGPPPKFPTPHNLTFLLRFYDRSQERSAVSMVDETLQAMRRGGIYDHLGYGFHRYSVDERWLVPHFEKMLYDQALLAMAYLEAYHVTGRDRHGRTAEEIFAYVLRDMTAPQGGFYSAEDADTEGEEGLFYTWTPEEVREVLDADLASLFCYRYGVTVQGNFEKGRSILHEAKTLEECAERFSLSLQGVEERLGAARKALFEKRRERVPPLKDDKILTAWNGLMAAALAKGAWILHKAEYAEAAARAVRFVWDHLRDSGGRLQRRYRDGQVAHRGCLDDYAFLGWALLELYEATLEADWLDKAVELHDGLLDLFGDFDRGGFFFTGRDAEQLIFREKDHYDGATPSGNSAALNNLVRLAGLTGDARWEEAADGVLRAFAETVAHYPRAYTHFLTGLDWALGPSTEIVLVGDRQDSDLQHMIRIVRRAGNPRRVLLLKEPPPRGETLERLVPFVRPMEALAGRATAYVCETRRCLRPVTEPEALKRLLDGMDKEKKR</sequence>
<dbReference type="SUPFAM" id="SSF48208">
    <property type="entry name" value="Six-hairpin glycosidases"/>
    <property type="match status" value="1"/>
</dbReference>
<dbReference type="PIRSF" id="PIRSF006402">
    <property type="entry name" value="UCP006402_thioredoxin"/>
    <property type="match status" value="1"/>
</dbReference>
<dbReference type="Gene3D" id="3.40.30.10">
    <property type="entry name" value="Glutaredoxin"/>
    <property type="match status" value="1"/>
</dbReference>
<organism evidence="2 3">
    <name type="scientific">Desulfacinum hydrothermale DSM 13146</name>
    <dbReference type="NCBI Taxonomy" id="1121390"/>
    <lineage>
        <taxon>Bacteria</taxon>
        <taxon>Pseudomonadati</taxon>
        <taxon>Thermodesulfobacteriota</taxon>
        <taxon>Syntrophobacteria</taxon>
        <taxon>Syntrophobacterales</taxon>
        <taxon>Syntrophobacteraceae</taxon>
        <taxon>Desulfacinum</taxon>
    </lineage>
</organism>
<protein>
    <recommendedName>
        <fullName evidence="1">Spermatogenesis-associated protein 20-like TRX domain-containing protein</fullName>
    </recommendedName>
</protein>
<dbReference type="SUPFAM" id="SSF52833">
    <property type="entry name" value="Thioredoxin-like"/>
    <property type="match status" value="1"/>
</dbReference>
<evidence type="ECO:0000313" key="2">
    <source>
        <dbReference type="EMBL" id="SMC20740.1"/>
    </source>
</evidence>
<dbReference type="STRING" id="1121390.SAMN02746041_01004"/>
<dbReference type="OrthoDB" id="9762614at2"/>
<dbReference type="Pfam" id="PF03190">
    <property type="entry name" value="Thioredox_DsbH"/>
    <property type="match status" value="1"/>
</dbReference>
<dbReference type="GO" id="GO:0005975">
    <property type="term" value="P:carbohydrate metabolic process"/>
    <property type="evidence" value="ECO:0007669"/>
    <property type="project" value="InterPro"/>
</dbReference>
<dbReference type="InterPro" id="IPR012341">
    <property type="entry name" value="6hp_glycosidase-like_sf"/>
</dbReference>
<reference evidence="2 3" key="1">
    <citation type="submission" date="2017-04" db="EMBL/GenBank/DDBJ databases">
        <authorList>
            <person name="Afonso C.L."/>
            <person name="Miller P.J."/>
            <person name="Scott M.A."/>
            <person name="Spackman E."/>
            <person name="Goraichik I."/>
            <person name="Dimitrov K.M."/>
            <person name="Suarez D.L."/>
            <person name="Swayne D.E."/>
        </authorList>
    </citation>
    <scope>NUCLEOTIDE SEQUENCE [LARGE SCALE GENOMIC DNA]</scope>
    <source>
        <strain evidence="2 3">DSM 13146</strain>
    </source>
</reference>
<accession>A0A1W1XA92</accession>
<evidence type="ECO:0000313" key="3">
    <source>
        <dbReference type="Proteomes" id="UP000192783"/>
    </source>
</evidence>
<dbReference type="AlphaFoldDB" id="A0A1W1XA92"/>
<evidence type="ECO:0000259" key="1">
    <source>
        <dbReference type="Pfam" id="PF03190"/>
    </source>
</evidence>
<dbReference type="EMBL" id="FWXF01000004">
    <property type="protein sequence ID" value="SMC20740.1"/>
    <property type="molecule type" value="Genomic_DNA"/>
</dbReference>
<proteinExistence type="predicted"/>
<dbReference type="Proteomes" id="UP000192783">
    <property type="component" value="Unassembled WGS sequence"/>
</dbReference>
<feature type="domain" description="Spermatogenesis-associated protein 20-like TRX" evidence="1">
    <location>
        <begin position="3"/>
        <end position="163"/>
    </location>
</feature>
<gene>
    <name evidence="2" type="ORF">SAMN02746041_01004</name>
</gene>
<dbReference type="PANTHER" id="PTHR42899:SF1">
    <property type="entry name" value="SPERMATOGENESIS-ASSOCIATED PROTEIN 20"/>
    <property type="match status" value="1"/>
</dbReference>
<dbReference type="Gene3D" id="1.50.10.10">
    <property type="match status" value="1"/>
</dbReference>
<dbReference type="RefSeq" id="WP_084056779.1">
    <property type="nucleotide sequence ID" value="NZ_FWXF01000004.1"/>
</dbReference>
<dbReference type="PANTHER" id="PTHR42899">
    <property type="entry name" value="SPERMATOGENESIS-ASSOCIATED PROTEIN 20"/>
    <property type="match status" value="1"/>
</dbReference>
<dbReference type="CDD" id="cd02955">
    <property type="entry name" value="SSP411"/>
    <property type="match status" value="1"/>
</dbReference>
<dbReference type="InterPro" id="IPR004879">
    <property type="entry name" value="Ssp411-like_TRX"/>
</dbReference>
<dbReference type="InterPro" id="IPR024705">
    <property type="entry name" value="Ssp411"/>
</dbReference>